<feature type="transmembrane region" description="Helical" evidence="1">
    <location>
        <begin position="12"/>
        <end position="33"/>
    </location>
</feature>
<keyword evidence="1" id="KW-0812">Transmembrane</keyword>
<evidence type="ECO:0000313" key="2">
    <source>
        <dbReference type="EMBL" id="MXN19843.1"/>
    </source>
</evidence>
<dbReference type="Proteomes" id="UP000477911">
    <property type="component" value="Unassembled WGS sequence"/>
</dbReference>
<keyword evidence="1" id="KW-0472">Membrane</keyword>
<comment type="caution">
    <text evidence="2">The sequence shown here is derived from an EMBL/GenBank/DDBJ whole genome shotgun (WGS) entry which is preliminary data.</text>
</comment>
<organism evidence="2 3">
    <name type="scientific">Pseudooceanicola albus</name>
    <dbReference type="NCBI Taxonomy" id="2692189"/>
    <lineage>
        <taxon>Bacteria</taxon>
        <taxon>Pseudomonadati</taxon>
        <taxon>Pseudomonadota</taxon>
        <taxon>Alphaproteobacteria</taxon>
        <taxon>Rhodobacterales</taxon>
        <taxon>Paracoccaceae</taxon>
        <taxon>Pseudooceanicola</taxon>
    </lineage>
</organism>
<gene>
    <name evidence="2" type="ORF">GR170_18575</name>
</gene>
<name>A0A6L7GAP7_9RHOB</name>
<dbReference type="NCBIfam" id="NF038065">
    <property type="entry name" value="Pr6Pr"/>
    <property type="match status" value="1"/>
</dbReference>
<sequence length="208" mass="23455">MDFRSDALSPLARAVSVLIVVLTAAALVAQFLVTLQAHPEDRLLDVFWRMARYFTILTNVLVLGSFLAMNMLRRALGRVWMGGLTVWIVLTGVVYHVLLAEPATGIPMLADQGLHTVTPLLVLAFWCVLTPKSRMRYRAAFAWLIWPALYAGYAFWRGTLDGHYPYFFLDPTADGWDGVCVWLGLMALTFLLSGFVVVWLGRLFSRER</sequence>
<dbReference type="EMBL" id="WUMU01000021">
    <property type="protein sequence ID" value="MXN19843.1"/>
    <property type="molecule type" value="Genomic_DNA"/>
</dbReference>
<evidence type="ECO:0000313" key="3">
    <source>
        <dbReference type="Proteomes" id="UP000477911"/>
    </source>
</evidence>
<dbReference type="RefSeq" id="WP_160895964.1">
    <property type="nucleotide sequence ID" value="NZ_WUMU01000021.1"/>
</dbReference>
<feature type="transmembrane region" description="Helical" evidence="1">
    <location>
        <begin position="79"/>
        <end position="100"/>
    </location>
</feature>
<feature type="transmembrane region" description="Helical" evidence="1">
    <location>
        <begin position="176"/>
        <end position="200"/>
    </location>
</feature>
<evidence type="ECO:0008006" key="4">
    <source>
        <dbReference type="Google" id="ProtNLM"/>
    </source>
</evidence>
<feature type="transmembrane region" description="Helical" evidence="1">
    <location>
        <begin position="137"/>
        <end position="156"/>
    </location>
</feature>
<feature type="transmembrane region" description="Helical" evidence="1">
    <location>
        <begin position="112"/>
        <end position="130"/>
    </location>
</feature>
<keyword evidence="3" id="KW-1185">Reference proteome</keyword>
<proteinExistence type="predicted"/>
<keyword evidence="1" id="KW-1133">Transmembrane helix</keyword>
<dbReference type="AlphaFoldDB" id="A0A6L7GAP7"/>
<dbReference type="InterPro" id="IPR049713">
    <property type="entry name" value="Pr6Pr-like"/>
</dbReference>
<protein>
    <recommendedName>
        <fullName evidence="4">FAR-17a/AIG1-like protein</fullName>
    </recommendedName>
</protein>
<reference evidence="2 3" key="1">
    <citation type="submission" date="2019-12" db="EMBL/GenBank/DDBJ databases">
        <authorList>
            <person name="Li M."/>
        </authorList>
    </citation>
    <scope>NUCLEOTIDE SEQUENCE [LARGE SCALE GENOMIC DNA]</scope>
    <source>
        <strain evidence="2 3">GBMRC 2024</strain>
    </source>
</reference>
<accession>A0A6L7GAP7</accession>
<evidence type="ECO:0000256" key="1">
    <source>
        <dbReference type="SAM" id="Phobius"/>
    </source>
</evidence>
<feature type="transmembrane region" description="Helical" evidence="1">
    <location>
        <begin position="53"/>
        <end position="72"/>
    </location>
</feature>